<accession>A0AAW7X6L7</accession>
<sequence>MADQVDQLGDDFEENYDIFIEDALATGCVWGLENEEGWALCASNDNDDVDVMPLWSQPEYAQAHCVEEWSSYEPVPISLEELLDDWLPGMHEDVILVGVNWNKDMEGPEVEPLDLLEDVDKYAAQAD</sequence>
<dbReference type="EMBL" id="JAUOPB010000009">
    <property type="protein sequence ID" value="MDO6423480.1"/>
    <property type="molecule type" value="Genomic_DNA"/>
</dbReference>
<dbReference type="Proteomes" id="UP001169760">
    <property type="component" value="Unassembled WGS sequence"/>
</dbReference>
<dbReference type="Pfam" id="PF11042">
    <property type="entry name" value="DUF2750"/>
    <property type="match status" value="1"/>
</dbReference>
<dbReference type="InterPro" id="IPR021284">
    <property type="entry name" value="DUF2750"/>
</dbReference>
<comment type="caution">
    <text evidence="1">The sequence shown here is derived from an EMBL/GenBank/DDBJ whole genome shotgun (WGS) entry which is preliminary data.</text>
</comment>
<proteinExistence type="predicted"/>
<dbReference type="RefSeq" id="WP_216063100.1">
    <property type="nucleotide sequence ID" value="NZ_CP123764.1"/>
</dbReference>
<name>A0AAW7X6L7_9GAMM</name>
<organism evidence="1 2">
    <name type="scientific">Saccharophagus degradans</name>
    <dbReference type="NCBI Taxonomy" id="86304"/>
    <lineage>
        <taxon>Bacteria</taxon>
        <taxon>Pseudomonadati</taxon>
        <taxon>Pseudomonadota</taxon>
        <taxon>Gammaproteobacteria</taxon>
        <taxon>Cellvibrionales</taxon>
        <taxon>Cellvibrionaceae</taxon>
        <taxon>Saccharophagus</taxon>
    </lineage>
</organism>
<evidence type="ECO:0000313" key="2">
    <source>
        <dbReference type="Proteomes" id="UP001169760"/>
    </source>
</evidence>
<gene>
    <name evidence="1" type="ORF">Q4521_13450</name>
</gene>
<evidence type="ECO:0000313" key="1">
    <source>
        <dbReference type="EMBL" id="MDO6423480.1"/>
    </source>
</evidence>
<reference evidence="1" key="1">
    <citation type="submission" date="2023-07" db="EMBL/GenBank/DDBJ databases">
        <title>Genome content predicts the carbon catabolic preferences of heterotrophic bacteria.</title>
        <authorList>
            <person name="Gralka M."/>
        </authorList>
    </citation>
    <scope>NUCLEOTIDE SEQUENCE</scope>
    <source>
        <strain evidence="1">I3M17_2</strain>
    </source>
</reference>
<protein>
    <submittedName>
        <fullName evidence="1">DUF2750 domain-containing protein</fullName>
    </submittedName>
</protein>
<dbReference type="AlphaFoldDB" id="A0AAW7X6L7"/>